<dbReference type="Proteomes" id="UP000263753">
    <property type="component" value="Chromosome"/>
</dbReference>
<dbReference type="EMBL" id="CP032134">
    <property type="protein sequence ID" value="AXY58434.1"/>
    <property type="molecule type" value="Genomic_DNA"/>
</dbReference>
<organism evidence="3 4">
    <name type="scientific">Acinetobacter chinensis</name>
    <dbReference type="NCBI Taxonomy" id="2004650"/>
    <lineage>
        <taxon>Bacteria</taxon>
        <taxon>Pseudomonadati</taxon>
        <taxon>Pseudomonadota</taxon>
        <taxon>Gammaproteobacteria</taxon>
        <taxon>Moraxellales</taxon>
        <taxon>Moraxellaceae</taxon>
        <taxon>Acinetobacter</taxon>
    </lineage>
</organism>
<proteinExistence type="predicted"/>
<evidence type="ECO:0000313" key="4">
    <source>
        <dbReference type="Proteomes" id="UP000263753"/>
    </source>
</evidence>
<sequence length="74" mass="8347">MKFLLIFVLGFTSVQVFAKKCADFSTQQQAQKWYEQRKNSGQTGWKSLDRDGDGQACDCLPGGNGKKCPKNKRK</sequence>
<reference evidence="4" key="1">
    <citation type="submission" date="2018-09" db="EMBL/GenBank/DDBJ databases">
        <title>The complete genome of Acinetobacter sp. strain WCHAc010005.</title>
        <authorList>
            <person name="Hu Y."/>
            <person name="Long H."/>
            <person name="Feng Y."/>
            <person name="Zong Z."/>
        </authorList>
    </citation>
    <scope>NUCLEOTIDE SEQUENCE [LARGE SCALE GENOMIC DNA]</scope>
    <source>
        <strain evidence="4">WCHAc010005</strain>
    </source>
</reference>
<dbReference type="AlphaFoldDB" id="A0A3B7M2N6"/>
<dbReference type="Pfam" id="PF05901">
    <property type="entry name" value="Excalibur"/>
    <property type="match status" value="1"/>
</dbReference>
<dbReference type="RefSeq" id="WP_087514245.1">
    <property type="nucleotide sequence ID" value="NZ_CP032134.1"/>
</dbReference>
<feature type="domain" description="Excalibur calcium-binding" evidence="2">
    <location>
        <begin position="17"/>
        <end position="58"/>
    </location>
</feature>
<name>A0A3B7M2N6_9GAMM</name>
<feature type="chain" id="PRO_5017777956" description="Excalibur calcium-binding domain-containing protein" evidence="1">
    <location>
        <begin position="19"/>
        <end position="74"/>
    </location>
</feature>
<feature type="signal peptide" evidence="1">
    <location>
        <begin position="1"/>
        <end position="18"/>
    </location>
</feature>
<accession>A0A3B7M2N6</accession>
<protein>
    <recommendedName>
        <fullName evidence="2">Excalibur calcium-binding domain-containing protein</fullName>
    </recommendedName>
</protein>
<keyword evidence="1" id="KW-0732">Signal</keyword>
<evidence type="ECO:0000313" key="3">
    <source>
        <dbReference type="EMBL" id="AXY58434.1"/>
    </source>
</evidence>
<evidence type="ECO:0000256" key="1">
    <source>
        <dbReference type="SAM" id="SignalP"/>
    </source>
</evidence>
<dbReference type="InterPro" id="IPR008613">
    <property type="entry name" value="Excalibur_Ca-bd_domain"/>
</dbReference>
<dbReference type="KEGG" id="achi:CDG60_09550"/>
<evidence type="ECO:0000259" key="2">
    <source>
        <dbReference type="SMART" id="SM00894"/>
    </source>
</evidence>
<gene>
    <name evidence="3" type="ORF">CDG60_09550</name>
</gene>
<dbReference type="SMART" id="SM00894">
    <property type="entry name" value="Excalibur"/>
    <property type="match status" value="1"/>
</dbReference>